<evidence type="ECO:0000313" key="2">
    <source>
        <dbReference type="EMBL" id="RDD65915.1"/>
    </source>
</evidence>
<dbReference type="AlphaFoldDB" id="A0A369TN94"/>
<dbReference type="OrthoDB" id="8684708at2"/>
<evidence type="ECO:0000313" key="3">
    <source>
        <dbReference type="Proteomes" id="UP000253977"/>
    </source>
</evidence>
<name>A0A369TN94_9RHOB</name>
<reference evidence="2 3" key="1">
    <citation type="submission" date="2018-07" db="EMBL/GenBank/DDBJ databases">
        <title>Thalassococcus profundi sp. nov., a marine bacterium isolated from deep seawater of Okinawa Trough.</title>
        <authorList>
            <person name="Yu M."/>
        </authorList>
    </citation>
    <scope>NUCLEOTIDE SEQUENCE [LARGE SCALE GENOMIC DNA]</scope>
    <source>
        <strain evidence="2 3">WRAS1</strain>
    </source>
</reference>
<dbReference type="InterPro" id="IPR037401">
    <property type="entry name" value="SnoaL-like"/>
</dbReference>
<dbReference type="EMBL" id="QPMK01000008">
    <property type="protein sequence ID" value="RDD65915.1"/>
    <property type="molecule type" value="Genomic_DNA"/>
</dbReference>
<keyword evidence="3" id="KW-1185">Reference proteome</keyword>
<gene>
    <name evidence="2" type="ORF">DU478_11875</name>
</gene>
<proteinExistence type="predicted"/>
<accession>A0A369TN94</accession>
<dbReference type="Gene3D" id="3.10.450.50">
    <property type="match status" value="1"/>
</dbReference>
<sequence length="109" mass="11998">MSIELPKVIAAYFSADKTGNAQAISDCFTEDATVLDEGNTYTGRNAIRQWMANASTQYTYTVEPFDIAQDGARTVVTSHLVGNFPGSPVDLRYFFVLRGKKIAELEIVP</sequence>
<dbReference type="SUPFAM" id="SSF54427">
    <property type="entry name" value="NTF2-like"/>
    <property type="match status" value="1"/>
</dbReference>
<dbReference type="InterPro" id="IPR032710">
    <property type="entry name" value="NTF2-like_dom_sf"/>
</dbReference>
<evidence type="ECO:0000259" key="1">
    <source>
        <dbReference type="Pfam" id="PF12680"/>
    </source>
</evidence>
<dbReference type="RefSeq" id="WP_114511191.1">
    <property type="nucleotide sequence ID" value="NZ_QPMK01000008.1"/>
</dbReference>
<dbReference type="Pfam" id="PF12680">
    <property type="entry name" value="SnoaL_2"/>
    <property type="match status" value="1"/>
</dbReference>
<comment type="caution">
    <text evidence="2">The sequence shown here is derived from an EMBL/GenBank/DDBJ whole genome shotgun (WGS) entry which is preliminary data.</text>
</comment>
<protein>
    <submittedName>
        <fullName evidence="2">Nuclear transport factor 2 family protein</fullName>
    </submittedName>
</protein>
<organism evidence="2 3">
    <name type="scientific">Thalassococcus profundi</name>
    <dbReference type="NCBI Taxonomy" id="2282382"/>
    <lineage>
        <taxon>Bacteria</taxon>
        <taxon>Pseudomonadati</taxon>
        <taxon>Pseudomonadota</taxon>
        <taxon>Alphaproteobacteria</taxon>
        <taxon>Rhodobacterales</taxon>
        <taxon>Roseobacteraceae</taxon>
        <taxon>Thalassococcus</taxon>
    </lineage>
</organism>
<dbReference type="Proteomes" id="UP000253977">
    <property type="component" value="Unassembled WGS sequence"/>
</dbReference>
<feature type="domain" description="SnoaL-like" evidence="1">
    <location>
        <begin position="10"/>
        <end position="100"/>
    </location>
</feature>